<organism evidence="1 2">
    <name type="scientific">Rhizophagus clarus</name>
    <dbReference type="NCBI Taxonomy" id="94130"/>
    <lineage>
        <taxon>Eukaryota</taxon>
        <taxon>Fungi</taxon>
        <taxon>Fungi incertae sedis</taxon>
        <taxon>Mucoromycota</taxon>
        <taxon>Glomeromycotina</taxon>
        <taxon>Glomeromycetes</taxon>
        <taxon>Glomerales</taxon>
        <taxon>Glomeraceae</taxon>
        <taxon>Rhizophagus</taxon>
    </lineage>
</organism>
<name>A0A8H3LRC2_9GLOM</name>
<accession>A0A8H3LRC2</accession>
<dbReference type="EMBL" id="BLAL01000199">
    <property type="protein sequence ID" value="GES91262.1"/>
    <property type="molecule type" value="Genomic_DNA"/>
</dbReference>
<dbReference type="AlphaFoldDB" id="A0A8H3LRC2"/>
<gene>
    <name evidence="1" type="ORF">RCL2_001809400</name>
</gene>
<evidence type="ECO:0000313" key="1">
    <source>
        <dbReference type="EMBL" id="GES91262.1"/>
    </source>
</evidence>
<dbReference type="Proteomes" id="UP000615446">
    <property type="component" value="Unassembled WGS sequence"/>
</dbReference>
<proteinExistence type="predicted"/>
<reference evidence="1" key="1">
    <citation type="submission" date="2019-10" db="EMBL/GenBank/DDBJ databases">
        <title>Conservation and host-specific expression of non-tandemly repeated heterogenous ribosome RNA gene in arbuscular mycorrhizal fungi.</title>
        <authorList>
            <person name="Maeda T."/>
            <person name="Kobayashi Y."/>
            <person name="Nakagawa T."/>
            <person name="Ezawa T."/>
            <person name="Yamaguchi K."/>
            <person name="Bino T."/>
            <person name="Nishimoto Y."/>
            <person name="Shigenobu S."/>
            <person name="Kawaguchi M."/>
        </authorList>
    </citation>
    <scope>NUCLEOTIDE SEQUENCE</scope>
    <source>
        <strain evidence="1">HR1</strain>
    </source>
</reference>
<sequence>MNHIDSHYVSAIFRYFKELAIKFKNNTWLIFLDDKHHCKIREPGHPVAAIECEKQVVITTHKIFTVSDHNFTKCSLIPSITMICNILNNIEGSFYQGQVNIGLKDATFQASSLLRHMTELYDILIHIEKHHPFLMLYTDGGPDHRNTFLRIQLSLIVMFVALDLNYLVAESVHLVDDSITMEDTSQKKVADKVSVLINDSIPYPYTDK</sequence>
<dbReference type="OrthoDB" id="2424089at2759"/>
<comment type="caution">
    <text evidence="1">The sequence shown here is derived from an EMBL/GenBank/DDBJ whole genome shotgun (WGS) entry which is preliminary data.</text>
</comment>
<protein>
    <submittedName>
        <fullName evidence="1">Uncharacterized protein</fullName>
    </submittedName>
</protein>
<evidence type="ECO:0000313" key="2">
    <source>
        <dbReference type="Proteomes" id="UP000615446"/>
    </source>
</evidence>